<evidence type="ECO:0000313" key="1">
    <source>
        <dbReference type="EMBL" id="RUT05632.1"/>
    </source>
</evidence>
<dbReference type="AlphaFoldDB" id="A0A433VHR0"/>
<comment type="caution">
    <text evidence="1">The sequence shown here is derived from an EMBL/GenBank/DDBJ whole genome shotgun (WGS) entry which is preliminary data.</text>
</comment>
<dbReference type="OrthoDB" id="513929at2"/>
<dbReference type="EMBL" id="RSCL01000008">
    <property type="protein sequence ID" value="RUT05632.1"/>
    <property type="molecule type" value="Genomic_DNA"/>
</dbReference>
<gene>
    <name evidence="1" type="ORF">DSM106972_036390</name>
</gene>
<sequence length="118" mass="13682">MSESQPPLPKPQLEPSGITSEQYLEFTPEKLEFYDGYLGYGCQEQTAFQLAVLTNMGLIKALQHTKSSLWIEVLEYYLQEKLETINNEPEVKEAMFNRLNRALYDLRVVAEFLESENN</sequence>
<evidence type="ECO:0000313" key="2">
    <source>
        <dbReference type="Proteomes" id="UP000271624"/>
    </source>
</evidence>
<protein>
    <submittedName>
        <fullName evidence="1">Uncharacterized protein</fullName>
    </submittedName>
</protein>
<organism evidence="1 2">
    <name type="scientific">Dulcicalothrix desertica PCC 7102</name>
    <dbReference type="NCBI Taxonomy" id="232991"/>
    <lineage>
        <taxon>Bacteria</taxon>
        <taxon>Bacillati</taxon>
        <taxon>Cyanobacteriota</taxon>
        <taxon>Cyanophyceae</taxon>
        <taxon>Nostocales</taxon>
        <taxon>Calotrichaceae</taxon>
        <taxon>Dulcicalothrix</taxon>
    </lineage>
</organism>
<keyword evidence="2" id="KW-1185">Reference proteome</keyword>
<dbReference type="Proteomes" id="UP000271624">
    <property type="component" value="Unassembled WGS sequence"/>
</dbReference>
<name>A0A433VHR0_9CYAN</name>
<reference evidence="1" key="1">
    <citation type="submission" date="2018-12" db="EMBL/GenBank/DDBJ databases">
        <authorList>
            <person name="Will S."/>
            <person name="Neumann-Schaal M."/>
            <person name="Henke P."/>
        </authorList>
    </citation>
    <scope>NUCLEOTIDE SEQUENCE</scope>
    <source>
        <strain evidence="1">PCC 7102</strain>
    </source>
</reference>
<reference evidence="1" key="2">
    <citation type="journal article" date="2019" name="Genome Biol. Evol.">
        <title>Day and night: Metabolic profiles and evolutionary relationships of six axenic non-marine cyanobacteria.</title>
        <authorList>
            <person name="Will S.E."/>
            <person name="Henke P."/>
            <person name="Boedeker C."/>
            <person name="Huang S."/>
            <person name="Brinkmann H."/>
            <person name="Rohde M."/>
            <person name="Jarek M."/>
            <person name="Friedl T."/>
            <person name="Seufert S."/>
            <person name="Schumacher M."/>
            <person name="Overmann J."/>
            <person name="Neumann-Schaal M."/>
            <person name="Petersen J."/>
        </authorList>
    </citation>
    <scope>NUCLEOTIDE SEQUENCE [LARGE SCALE GENOMIC DNA]</scope>
    <source>
        <strain evidence="1">PCC 7102</strain>
    </source>
</reference>
<accession>A0A433VHR0</accession>
<dbReference type="RefSeq" id="WP_127082093.1">
    <property type="nucleotide sequence ID" value="NZ_RSCL01000008.1"/>
</dbReference>
<proteinExistence type="predicted"/>